<dbReference type="FunFam" id="3.30.56.70:FF:000001">
    <property type="entry name" value="tRNA (guanine(26)-N(2))-dimethyltransferase"/>
    <property type="match status" value="1"/>
</dbReference>
<dbReference type="PANTHER" id="PTHR10631:SF3">
    <property type="entry name" value="TRNA (GUANINE(26)-N(2))-DIMETHYLTRANSFERASE"/>
    <property type="match status" value="1"/>
</dbReference>
<dbReference type="InterPro" id="IPR016064">
    <property type="entry name" value="NAD/diacylglycerol_kinase_sf"/>
</dbReference>
<gene>
    <name evidence="15" type="ORF">SODALDRAFT_272665</name>
</gene>
<dbReference type="Proteomes" id="UP000272025">
    <property type="component" value="Unassembled WGS sequence"/>
</dbReference>
<dbReference type="PROSITE" id="PS50146">
    <property type="entry name" value="DAGK"/>
    <property type="match status" value="1"/>
</dbReference>
<dbReference type="SUPFAM" id="SSF53335">
    <property type="entry name" value="S-adenosyl-L-methionine-dependent methyltransferases"/>
    <property type="match status" value="1"/>
</dbReference>
<keyword evidence="16" id="KW-1185">Reference proteome</keyword>
<dbReference type="Pfam" id="PF00781">
    <property type="entry name" value="DAGK_cat"/>
    <property type="match status" value="1"/>
</dbReference>
<comment type="catalytic activity">
    <reaction evidence="8">
        <text>guanosine(26) in tRNA + 2 S-adenosyl-L-methionine = N(2)-dimethylguanosine(26) in tRNA + 2 S-adenosyl-L-homocysteine + 2 H(+)</text>
        <dbReference type="Rhea" id="RHEA:43140"/>
        <dbReference type="Rhea" id="RHEA-COMP:10359"/>
        <dbReference type="Rhea" id="RHEA-COMP:10360"/>
        <dbReference type="ChEBI" id="CHEBI:15378"/>
        <dbReference type="ChEBI" id="CHEBI:57856"/>
        <dbReference type="ChEBI" id="CHEBI:59789"/>
        <dbReference type="ChEBI" id="CHEBI:74269"/>
        <dbReference type="ChEBI" id="CHEBI:74513"/>
        <dbReference type="EC" id="2.1.1.216"/>
    </reaction>
</comment>
<evidence type="ECO:0000256" key="9">
    <source>
        <dbReference type="ARBA" id="ARBA00077143"/>
    </source>
</evidence>
<evidence type="ECO:0000256" key="6">
    <source>
        <dbReference type="ARBA" id="ARBA00022884"/>
    </source>
</evidence>
<evidence type="ECO:0000259" key="14">
    <source>
        <dbReference type="PROSITE" id="PS50146"/>
    </source>
</evidence>
<dbReference type="GO" id="GO:0016301">
    <property type="term" value="F:kinase activity"/>
    <property type="evidence" value="ECO:0007669"/>
    <property type="project" value="InterPro"/>
</dbReference>
<dbReference type="SUPFAM" id="SSF111331">
    <property type="entry name" value="NAD kinase/diacylglycerol kinase-like"/>
    <property type="match status" value="1"/>
</dbReference>
<evidence type="ECO:0000256" key="11">
    <source>
        <dbReference type="ARBA" id="ARBA00083299"/>
    </source>
</evidence>
<dbReference type="PANTHER" id="PTHR10631">
    <property type="entry name" value="N 2 ,N 2 -DIMETHYLGUANOSINE TRNA METHYLTRANSFERASE"/>
    <property type="match status" value="1"/>
</dbReference>
<dbReference type="OrthoDB" id="6349953at2759"/>
<feature type="region of interest" description="Disordered" evidence="13">
    <location>
        <begin position="95"/>
        <end position="147"/>
    </location>
</feature>
<feature type="compositionally biased region" description="Basic and acidic residues" evidence="13">
    <location>
        <begin position="620"/>
        <end position="630"/>
    </location>
</feature>
<keyword evidence="1 12" id="KW-0820">tRNA-binding</keyword>
<evidence type="ECO:0000313" key="16">
    <source>
        <dbReference type="Proteomes" id="UP000272025"/>
    </source>
</evidence>
<feature type="compositionally biased region" description="Basic and acidic residues" evidence="13">
    <location>
        <begin position="105"/>
        <end position="115"/>
    </location>
</feature>
<evidence type="ECO:0000256" key="7">
    <source>
        <dbReference type="ARBA" id="ARBA00039099"/>
    </source>
</evidence>
<dbReference type="Gene3D" id="3.40.50.150">
    <property type="entry name" value="Vaccinia Virus protein VP39"/>
    <property type="match status" value="1"/>
</dbReference>
<dbReference type="InterPro" id="IPR002905">
    <property type="entry name" value="Trm1"/>
</dbReference>
<dbReference type="GO" id="GO:0000049">
    <property type="term" value="F:tRNA binding"/>
    <property type="evidence" value="ECO:0007669"/>
    <property type="project" value="UniProtKB-UniRule"/>
</dbReference>
<dbReference type="PROSITE" id="PS51626">
    <property type="entry name" value="SAM_MT_TRM1"/>
    <property type="match status" value="1"/>
</dbReference>
<feature type="region of interest" description="Disordered" evidence="13">
    <location>
        <begin position="592"/>
        <end position="630"/>
    </location>
</feature>
<dbReference type="STRING" id="1314773.A0A3N2Q1E2"/>
<keyword evidence="5 12" id="KW-0819">tRNA processing</keyword>
<evidence type="ECO:0000256" key="10">
    <source>
        <dbReference type="ARBA" id="ARBA00082896"/>
    </source>
</evidence>
<name>A0A3N2Q1E2_SODAK</name>
<dbReference type="InterPro" id="IPR042296">
    <property type="entry name" value="tRNA_met_Trm1_C"/>
</dbReference>
<evidence type="ECO:0000256" key="4">
    <source>
        <dbReference type="ARBA" id="ARBA00022691"/>
    </source>
</evidence>
<dbReference type="EC" id="2.1.1.216" evidence="7"/>
<accession>A0A3N2Q1E2</accession>
<evidence type="ECO:0000256" key="5">
    <source>
        <dbReference type="ARBA" id="ARBA00022694"/>
    </source>
</evidence>
<dbReference type="GO" id="GO:0002940">
    <property type="term" value="P:tRNA N2-guanine methylation"/>
    <property type="evidence" value="ECO:0007669"/>
    <property type="project" value="TreeGrafter"/>
</dbReference>
<keyword evidence="4 12" id="KW-0949">S-adenosyl-L-methionine</keyword>
<keyword evidence="6 12" id="KW-0694">RNA-binding</keyword>
<dbReference type="EMBL" id="ML119052">
    <property type="protein sequence ID" value="ROT40579.1"/>
    <property type="molecule type" value="Genomic_DNA"/>
</dbReference>
<keyword evidence="3 12" id="KW-0808">Transferase</keyword>
<dbReference type="InterPro" id="IPR029063">
    <property type="entry name" value="SAM-dependent_MTases_sf"/>
</dbReference>
<organism evidence="15 16">
    <name type="scientific">Sodiomyces alkalinus (strain CBS 110278 / VKM F-3762 / F11)</name>
    <name type="common">Alkaliphilic filamentous fungus</name>
    <dbReference type="NCBI Taxonomy" id="1314773"/>
    <lineage>
        <taxon>Eukaryota</taxon>
        <taxon>Fungi</taxon>
        <taxon>Dikarya</taxon>
        <taxon>Ascomycota</taxon>
        <taxon>Pezizomycotina</taxon>
        <taxon>Sordariomycetes</taxon>
        <taxon>Hypocreomycetidae</taxon>
        <taxon>Glomerellales</taxon>
        <taxon>Plectosphaerellaceae</taxon>
        <taxon>Sodiomyces</taxon>
    </lineage>
</organism>
<evidence type="ECO:0000256" key="8">
    <source>
        <dbReference type="ARBA" id="ARBA00051897"/>
    </source>
</evidence>
<keyword evidence="2 12" id="KW-0489">Methyltransferase</keyword>
<dbReference type="Gene3D" id="3.30.56.70">
    <property type="entry name" value="N2,N2-dimethylguanosine tRNA methyltransferase, C-terminal domain"/>
    <property type="match status" value="1"/>
</dbReference>
<evidence type="ECO:0000256" key="3">
    <source>
        <dbReference type="ARBA" id="ARBA00022679"/>
    </source>
</evidence>
<feature type="region of interest" description="Disordered" evidence="13">
    <location>
        <begin position="455"/>
        <end position="483"/>
    </location>
</feature>
<dbReference type="RefSeq" id="XP_028468385.1">
    <property type="nucleotide sequence ID" value="XM_028607846.1"/>
</dbReference>
<dbReference type="Gene3D" id="3.40.50.10330">
    <property type="entry name" value="Probable inorganic polyphosphate/atp-NAD kinase, domain 1"/>
    <property type="match status" value="1"/>
</dbReference>
<evidence type="ECO:0000313" key="15">
    <source>
        <dbReference type="EMBL" id="ROT40579.1"/>
    </source>
</evidence>
<dbReference type="GO" id="GO:0005634">
    <property type="term" value="C:nucleus"/>
    <property type="evidence" value="ECO:0007669"/>
    <property type="project" value="TreeGrafter"/>
</dbReference>
<proteinExistence type="inferred from homology"/>
<evidence type="ECO:0000256" key="12">
    <source>
        <dbReference type="PROSITE-ProRule" id="PRU00958"/>
    </source>
</evidence>
<feature type="region of interest" description="Disordered" evidence="13">
    <location>
        <begin position="1031"/>
        <end position="1070"/>
    </location>
</feature>
<dbReference type="GeneID" id="39576324"/>
<dbReference type="Pfam" id="PF02005">
    <property type="entry name" value="TRM"/>
    <property type="match status" value="2"/>
</dbReference>
<evidence type="ECO:0000256" key="2">
    <source>
        <dbReference type="ARBA" id="ARBA00022603"/>
    </source>
</evidence>
<feature type="region of interest" description="Disordered" evidence="13">
    <location>
        <begin position="865"/>
        <end position="891"/>
    </location>
</feature>
<sequence length="1192" mass="129999">MTSGNQAPAVTKAATGEGETVTYDGNEYSIIREGLADILVPASLRQKDGGKASDEQQVFYNPIQQFNRDLSVLAIRAYGEDALANRKLNVAEKRLEKEKKKRRRAEGDDGNDRPAKVQAEPQTQEKQGSVEEGEDEDETKTESTMRPRFTILDALSATGLRALRYSHELPFVTSVTANDLTKSATESIQLNAKHNKLGDKIQVSHDDAIAHMYRRIADDLSQRDARGRPGKKNKYDVIDLDPYGTAAPFLDAAVQAVRNDGGLLCITCTDGSHWAGHSYVEKSFSLYGASPIKGMHSHEVGLRIILHTVANIAARYGLAVEPLLSLSIDFYCRIFVRVRHNPQAVSFLGGKTMLLYQCAGCSAWETQPLVRTRLHPKKKEGYFFKHGLAQGPTVDAKCRHCGSTMHVGGPLYGGPIHDQGFVRRMLDLLPTLDSKVYGTIPRMEGMLTTALEEHLPGPEGEEEEGAEGTEGPEGAEESGQVGLRVRAGVDPREAEMARVDHAPFFFMPSRLSGVLNCQAMPENLFRGALKHLGYRVTRSHCRAGSVKTDAPWETIWFVMREWVRQKAPVKTEKIKPNTPAYALLGLGQTGDDAKAKANASTGTGTSTGASKAEEGEEGEKDQPASDEELRKTLVFDDALARLGKDKAKGNKRLVRYQDTPAQSIISMPSNQDPAIRQAGELHLQDGKLNYTTIDDHKEQSSLPEEIVFVLKSTSPPLTGHSERFLVAYLREDSEAPGQPYTLHLIQTDHVPNSLLDSHLISGLPNHLSPEHAIHIIVSTKAGTGLALACWETVVRPLLKLLFSSIPTGLGDENGDGERYHVLTTRSAQSIKQFAKSLCSRRQSATTTHPETIILLSGDGGVIDLLNGREDTDNNGNDDGDHKSPSTNDPLPTIALLPLGTGNALFHSLHKPLYDSSAARTTAVPSPLVLGLRTLFRGRPAPLPSFDVSFSPGSQLVSYDDADAPSPHRHDSQVSRLTGAIVASYGFHAQLVWESDTPDYRRHGDKRFGMVAADLLRESHAYNARVHIHPASSSSLFPSSPSPLSPSSPSHEIRITNHQDDDDDDTTAADGPPGKFSYVLAAMVSNLERTFTVSPASRPLHPALHLVYFGPVGGERTMEIMKAAYDGGKHVALPDVGYEEVSALRVTVLEADARWRKVCIDGTVVEMPHGGQMTVSRMERSLFGVLVDSSLLG</sequence>
<dbReference type="AlphaFoldDB" id="A0A3N2Q1E2"/>
<feature type="compositionally biased region" description="Low complexity" evidence="13">
    <location>
        <begin position="596"/>
        <end position="610"/>
    </location>
</feature>
<feature type="domain" description="DAGKc" evidence="14">
    <location>
        <begin position="768"/>
        <end position="937"/>
    </location>
</feature>
<dbReference type="InterPro" id="IPR017438">
    <property type="entry name" value="ATP-NAD_kinase_N"/>
</dbReference>
<dbReference type="GO" id="GO:0160104">
    <property type="term" value="F:tRNA (guanine(26)-N2)-dimethyltransferase activity"/>
    <property type="evidence" value="ECO:0007669"/>
    <property type="project" value="UniProtKB-EC"/>
</dbReference>
<evidence type="ECO:0000256" key="13">
    <source>
        <dbReference type="SAM" id="MobiDB-lite"/>
    </source>
</evidence>
<evidence type="ECO:0000256" key="1">
    <source>
        <dbReference type="ARBA" id="ARBA00022555"/>
    </source>
</evidence>
<reference evidence="15 16" key="1">
    <citation type="journal article" date="2018" name="Mol. Ecol.">
        <title>The obligate alkalophilic soda-lake fungus Sodiomyces alkalinus has shifted to a protein diet.</title>
        <authorList>
            <person name="Grum-Grzhimaylo A.A."/>
            <person name="Falkoski D.L."/>
            <person name="van den Heuvel J."/>
            <person name="Valero-Jimenez C.A."/>
            <person name="Min B."/>
            <person name="Choi I.G."/>
            <person name="Lipzen A."/>
            <person name="Daum C.G."/>
            <person name="Aanen D.K."/>
            <person name="Tsang A."/>
            <person name="Henrissat B."/>
            <person name="Bilanenko E.N."/>
            <person name="de Vries R.P."/>
            <person name="van Kan J.A.L."/>
            <person name="Grigoriev I.V."/>
            <person name="Debets A.J.M."/>
        </authorList>
    </citation>
    <scope>NUCLEOTIDE SEQUENCE [LARGE SCALE GENOMIC DNA]</scope>
    <source>
        <strain evidence="15 16">F11</strain>
    </source>
</reference>
<dbReference type="Gene3D" id="2.60.200.40">
    <property type="match status" value="1"/>
</dbReference>
<protein>
    <recommendedName>
        <fullName evidence="7">tRNA (guanine(26)-N(2))-dimethyltransferase</fullName>
        <ecNumber evidence="7">2.1.1.216</ecNumber>
    </recommendedName>
    <alternativeName>
        <fullName evidence="10">tRNA 2,2-dimethylguanosine-26 methyltransferase</fullName>
    </alternativeName>
    <alternativeName>
        <fullName evidence="9">tRNA(guanine-26,N(2)-N(2)) methyltransferase</fullName>
    </alternativeName>
    <alternativeName>
        <fullName evidence="11">tRNA(m(2,2)G26)dimethyltransferase</fullName>
    </alternativeName>
</protein>
<dbReference type="InterPro" id="IPR001206">
    <property type="entry name" value="Diacylglycerol_kinase_cat_dom"/>
</dbReference>
<comment type="similarity">
    <text evidence="12">Belongs to the class I-like SAM-binding methyltransferase superfamily. Trm1 family.</text>
</comment>